<feature type="binding site" evidence="12">
    <location>
        <begin position="96"/>
        <end position="99"/>
    </location>
    <ligand>
        <name>NAD(+)</name>
        <dbReference type="ChEBI" id="CHEBI:57540"/>
    </ligand>
</feature>
<keyword evidence="3 12" id="KW-0521">NADP</keyword>
<keyword evidence="5 12" id="KW-0560">Oxidoreductase</keyword>
<name>A0A2U0I0H9_9FLAO</name>
<evidence type="ECO:0000256" key="4">
    <source>
        <dbReference type="ARBA" id="ARBA00022915"/>
    </source>
</evidence>
<feature type="domain" description="Dihydrodipicolinate reductase C-terminal" evidence="14">
    <location>
        <begin position="102"/>
        <end position="231"/>
    </location>
</feature>
<feature type="active site" description="Proton donor/acceptor" evidence="12">
    <location>
        <position position="131"/>
    </location>
</feature>
<evidence type="ECO:0000313" key="15">
    <source>
        <dbReference type="EMBL" id="PVW14613.1"/>
    </source>
</evidence>
<gene>
    <name evidence="12 15" type="primary">dapB</name>
    <name evidence="15" type="ORF">DDV96_08785</name>
</gene>
<dbReference type="Proteomes" id="UP000245962">
    <property type="component" value="Unassembled WGS sequence"/>
</dbReference>
<feature type="binding site" evidence="12">
    <location>
        <begin position="71"/>
        <end position="73"/>
    </location>
    <ligand>
        <name>NAD(+)</name>
        <dbReference type="ChEBI" id="CHEBI:57540"/>
    </ligand>
</feature>
<dbReference type="OrthoDB" id="9790352at2"/>
<accession>A0A2U0I0H9</accession>
<dbReference type="GO" id="GO:0009089">
    <property type="term" value="P:lysine biosynthetic process via diaminopimelate"/>
    <property type="evidence" value="ECO:0007669"/>
    <property type="project" value="UniProtKB-UniRule"/>
</dbReference>
<dbReference type="GO" id="GO:0016726">
    <property type="term" value="F:oxidoreductase activity, acting on CH or CH2 groups, NAD or NADP as acceptor"/>
    <property type="evidence" value="ECO:0007669"/>
    <property type="project" value="UniProtKB-UniRule"/>
</dbReference>
<comment type="function">
    <text evidence="12">Catalyzes the conversion of 4-hydroxy-tetrahydrodipicolinate (HTPA) to tetrahydrodipicolinate.</text>
</comment>
<dbReference type="EC" id="1.17.1.8" evidence="9 12"/>
<dbReference type="InterPro" id="IPR036291">
    <property type="entry name" value="NAD(P)-bd_dom_sf"/>
</dbReference>
<keyword evidence="16" id="KW-1185">Reference proteome</keyword>
<comment type="catalytic activity">
    <reaction evidence="11 12">
        <text>(S)-2,3,4,5-tetrahydrodipicolinate + NAD(+) + H2O = (2S,4S)-4-hydroxy-2,3,4,5-tetrahydrodipicolinate + NADH + H(+)</text>
        <dbReference type="Rhea" id="RHEA:35323"/>
        <dbReference type="ChEBI" id="CHEBI:15377"/>
        <dbReference type="ChEBI" id="CHEBI:15378"/>
        <dbReference type="ChEBI" id="CHEBI:16845"/>
        <dbReference type="ChEBI" id="CHEBI:57540"/>
        <dbReference type="ChEBI" id="CHEBI:57945"/>
        <dbReference type="ChEBI" id="CHEBI:67139"/>
        <dbReference type="EC" id="1.17.1.8"/>
    </reaction>
</comment>
<evidence type="ECO:0000313" key="16">
    <source>
        <dbReference type="Proteomes" id="UP000245962"/>
    </source>
</evidence>
<evidence type="ECO:0000256" key="8">
    <source>
        <dbReference type="ARBA" id="ARBA00037922"/>
    </source>
</evidence>
<feature type="binding site" evidence="12">
    <location>
        <position position="132"/>
    </location>
    <ligand>
        <name>(S)-2,3,4,5-tetrahydrodipicolinate</name>
        <dbReference type="ChEBI" id="CHEBI:16845"/>
    </ligand>
</feature>
<comment type="pathway">
    <text evidence="8 12">Amino-acid biosynthesis; L-lysine biosynthesis via DAP pathway; (S)-tetrahydrodipicolinate from L-aspartate: step 4/4.</text>
</comment>
<dbReference type="Gene3D" id="3.40.50.720">
    <property type="entry name" value="NAD(P)-binding Rossmann-like Domain"/>
    <property type="match status" value="1"/>
</dbReference>
<dbReference type="SUPFAM" id="SSF51735">
    <property type="entry name" value="NAD(P)-binding Rossmann-fold domains"/>
    <property type="match status" value="1"/>
</dbReference>
<keyword evidence="4 12" id="KW-0220">Diaminopimelate biosynthesis</keyword>
<dbReference type="AlphaFoldDB" id="A0A2U0I0H9"/>
<comment type="catalytic activity">
    <reaction evidence="10 12">
        <text>(S)-2,3,4,5-tetrahydrodipicolinate + NADP(+) + H2O = (2S,4S)-4-hydroxy-2,3,4,5-tetrahydrodipicolinate + NADPH + H(+)</text>
        <dbReference type="Rhea" id="RHEA:35331"/>
        <dbReference type="ChEBI" id="CHEBI:15377"/>
        <dbReference type="ChEBI" id="CHEBI:15378"/>
        <dbReference type="ChEBI" id="CHEBI:16845"/>
        <dbReference type="ChEBI" id="CHEBI:57783"/>
        <dbReference type="ChEBI" id="CHEBI:58349"/>
        <dbReference type="ChEBI" id="CHEBI:67139"/>
        <dbReference type="EC" id="1.17.1.8"/>
    </reaction>
</comment>
<organism evidence="15 16">
    <name type="scientific">Marixanthomonas spongiae</name>
    <dbReference type="NCBI Taxonomy" id="2174845"/>
    <lineage>
        <taxon>Bacteria</taxon>
        <taxon>Pseudomonadati</taxon>
        <taxon>Bacteroidota</taxon>
        <taxon>Flavobacteriia</taxon>
        <taxon>Flavobacteriales</taxon>
        <taxon>Flavobacteriaceae</taxon>
        <taxon>Marixanthomonas</taxon>
    </lineage>
</organism>
<dbReference type="InterPro" id="IPR000846">
    <property type="entry name" value="DapB_N"/>
</dbReference>
<comment type="subunit">
    <text evidence="12">Homotetramer.</text>
</comment>
<feature type="domain" description="Dihydrodipicolinate reductase N-terminal" evidence="13">
    <location>
        <begin position="1"/>
        <end position="99"/>
    </location>
</feature>
<dbReference type="GO" id="GO:0019877">
    <property type="term" value="P:diaminopimelate biosynthetic process"/>
    <property type="evidence" value="ECO:0007669"/>
    <property type="project" value="UniProtKB-UniRule"/>
</dbReference>
<evidence type="ECO:0000256" key="3">
    <source>
        <dbReference type="ARBA" id="ARBA00022857"/>
    </source>
</evidence>
<reference evidence="15 16" key="1">
    <citation type="submission" date="2018-04" db="EMBL/GenBank/DDBJ databases">
        <title>Marixanthomonas spongiae HN-E44 sp. nov., isolated from a marine sponge.</title>
        <authorList>
            <person name="Luo L."/>
            <person name="Zhuang L."/>
        </authorList>
    </citation>
    <scope>NUCLEOTIDE SEQUENCE [LARGE SCALE GENOMIC DNA]</scope>
    <source>
        <strain evidence="15 16">HN-E44</strain>
    </source>
</reference>
<dbReference type="PIRSF" id="PIRSF000161">
    <property type="entry name" value="DHPR"/>
    <property type="match status" value="1"/>
</dbReference>
<evidence type="ECO:0000256" key="7">
    <source>
        <dbReference type="ARBA" id="ARBA00023154"/>
    </source>
</evidence>
<dbReference type="UniPathway" id="UPA00034">
    <property type="reaction ID" value="UER00018"/>
</dbReference>
<dbReference type="Pfam" id="PF05173">
    <property type="entry name" value="DapB_C"/>
    <property type="match status" value="1"/>
</dbReference>
<protein>
    <recommendedName>
        <fullName evidence="9 12">4-hydroxy-tetrahydrodipicolinate reductase</fullName>
        <shortName evidence="12">HTPA reductase</shortName>
        <ecNumber evidence="9 12">1.17.1.8</ecNumber>
    </recommendedName>
</protein>
<dbReference type="Gene3D" id="3.30.360.10">
    <property type="entry name" value="Dihydrodipicolinate Reductase, domain 2"/>
    <property type="match status" value="1"/>
</dbReference>
<evidence type="ECO:0000256" key="5">
    <source>
        <dbReference type="ARBA" id="ARBA00023002"/>
    </source>
</evidence>
<dbReference type="GO" id="GO:0005829">
    <property type="term" value="C:cytosol"/>
    <property type="evidence" value="ECO:0007669"/>
    <property type="project" value="TreeGrafter"/>
</dbReference>
<keyword evidence="12" id="KW-0963">Cytoplasm</keyword>
<proteinExistence type="inferred from homology"/>
<dbReference type="InterPro" id="IPR023940">
    <property type="entry name" value="DHDPR_bac"/>
</dbReference>
<evidence type="ECO:0000259" key="13">
    <source>
        <dbReference type="Pfam" id="PF01113"/>
    </source>
</evidence>
<dbReference type="SUPFAM" id="SSF55347">
    <property type="entry name" value="Glyceraldehyde-3-phosphate dehydrogenase-like, C-terminal domain"/>
    <property type="match status" value="1"/>
</dbReference>
<comment type="similarity">
    <text evidence="1 12">Belongs to the DapB family.</text>
</comment>
<comment type="caution">
    <text evidence="12">Was originally thought to be a dihydrodipicolinate reductase (DHDPR), catalyzing the conversion of dihydrodipicolinate to tetrahydrodipicolinate. However, it was shown in E.coli that the substrate of the enzymatic reaction is not dihydrodipicolinate (DHDP) but in fact (2S,4S)-4-hydroxy-2,3,4,5-tetrahydrodipicolinic acid (HTPA), the product released by the DapA-catalyzed reaction.</text>
</comment>
<comment type="caution">
    <text evidence="15">The sequence shown here is derived from an EMBL/GenBank/DDBJ whole genome shotgun (WGS) entry which is preliminary data.</text>
</comment>
<keyword evidence="6 12" id="KW-0520">NAD</keyword>
<evidence type="ECO:0000256" key="1">
    <source>
        <dbReference type="ARBA" id="ARBA00006642"/>
    </source>
</evidence>
<dbReference type="HAMAP" id="MF_00102">
    <property type="entry name" value="DapB"/>
    <property type="match status" value="1"/>
</dbReference>
<dbReference type="NCBIfam" id="TIGR00036">
    <property type="entry name" value="dapB"/>
    <property type="match status" value="1"/>
</dbReference>
<evidence type="ECO:0000259" key="14">
    <source>
        <dbReference type="Pfam" id="PF05173"/>
    </source>
</evidence>
<dbReference type="GO" id="GO:0050661">
    <property type="term" value="F:NADP binding"/>
    <property type="evidence" value="ECO:0007669"/>
    <property type="project" value="UniProtKB-UniRule"/>
</dbReference>
<dbReference type="EMBL" id="QEHR01000005">
    <property type="protein sequence ID" value="PVW14613.1"/>
    <property type="molecule type" value="Genomic_DNA"/>
</dbReference>
<dbReference type="RefSeq" id="WP_116694384.1">
    <property type="nucleotide sequence ID" value="NZ_QEHR01000005.1"/>
</dbReference>
<keyword evidence="7 12" id="KW-0457">Lysine biosynthesis</keyword>
<feature type="binding site" evidence="12">
    <location>
        <position position="31"/>
    </location>
    <ligand>
        <name>NAD(+)</name>
        <dbReference type="ChEBI" id="CHEBI:57540"/>
    </ligand>
</feature>
<dbReference type="PANTHER" id="PTHR20836:SF0">
    <property type="entry name" value="4-HYDROXY-TETRAHYDRODIPICOLINATE REDUCTASE 1, CHLOROPLASTIC-RELATED"/>
    <property type="match status" value="1"/>
</dbReference>
<sequence length="234" mass="25609">MKIALLGYGKMGKTIEKLAVDKGHEIVYKLDSEFEEGTLKDADVAIEFSVPEAAVKNITRSFSEGIPIVCGTTGWLDDYNNVLNKCEERNAGFIYASNFSVGVNLFFNINAYVAKLMVPWDEYAVSIEEIHHTEKKDAPSGTAITIAEGIIENTDKENWKLDEGSGNTIPISAKREGDVKGTHSVAYRSTIDTISIKHEAHTRDGFAKGAILAAEWLVKKGSGVYTMKDVLGIS</sequence>
<evidence type="ECO:0000256" key="9">
    <source>
        <dbReference type="ARBA" id="ARBA00038983"/>
    </source>
</evidence>
<evidence type="ECO:0000256" key="11">
    <source>
        <dbReference type="ARBA" id="ARBA00049396"/>
    </source>
</evidence>
<keyword evidence="2 12" id="KW-0028">Amino-acid biosynthesis</keyword>
<dbReference type="GO" id="GO:0008839">
    <property type="term" value="F:4-hydroxy-tetrahydrodipicolinate reductase"/>
    <property type="evidence" value="ECO:0007669"/>
    <property type="project" value="UniProtKB-UniRule"/>
</dbReference>
<feature type="active site" description="Proton donor" evidence="12">
    <location>
        <position position="135"/>
    </location>
</feature>
<dbReference type="InterPro" id="IPR022663">
    <property type="entry name" value="DapB_C"/>
</dbReference>
<evidence type="ECO:0000256" key="12">
    <source>
        <dbReference type="HAMAP-Rule" id="MF_00102"/>
    </source>
</evidence>
<comment type="caution">
    <text evidence="12">Lacks conserved residue(s) required for the propagation of feature annotation.</text>
</comment>
<comment type="subcellular location">
    <subcellularLocation>
        <location evidence="12">Cytoplasm</location>
    </subcellularLocation>
</comment>
<evidence type="ECO:0000256" key="2">
    <source>
        <dbReference type="ARBA" id="ARBA00022605"/>
    </source>
</evidence>
<feature type="binding site" evidence="12">
    <location>
        <begin position="141"/>
        <end position="142"/>
    </location>
    <ligand>
        <name>(S)-2,3,4,5-tetrahydrodipicolinate</name>
        <dbReference type="ChEBI" id="CHEBI:16845"/>
    </ligand>
</feature>
<evidence type="ECO:0000256" key="10">
    <source>
        <dbReference type="ARBA" id="ARBA00049080"/>
    </source>
</evidence>
<dbReference type="GO" id="GO:0051287">
    <property type="term" value="F:NAD binding"/>
    <property type="evidence" value="ECO:0007669"/>
    <property type="project" value="UniProtKB-UniRule"/>
</dbReference>
<evidence type="ECO:0000256" key="6">
    <source>
        <dbReference type="ARBA" id="ARBA00023027"/>
    </source>
</evidence>
<dbReference type="PANTHER" id="PTHR20836">
    <property type="entry name" value="DIHYDRODIPICOLINATE REDUCTASE"/>
    <property type="match status" value="1"/>
</dbReference>
<dbReference type="Pfam" id="PF01113">
    <property type="entry name" value="DapB_N"/>
    <property type="match status" value="1"/>
</dbReference>